<organism evidence="1">
    <name type="scientific">Arundo donax</name>
    <name type="common">Giant reed</name>
    <name type="synonym">Donax arundinaceus</name>
    <dbReference type="NCBI Taxonomy" id="35708"/>
    <lineage>
        <taxon>Eukaryota</taxon>
        <taxon>Viridiplantae</taxon>
        <taxon>Streptophyta</taxon>
        <taxon>Embryophyta</taxon>
        <taxon>Tracheophyta</taxon>
        <taxon>Spermatophyta</taxon>
        <taxon>Magnoliopsida</taxon>
        <taxon>Liliopsida</taxon>
        <taxon>Poales</taxon>
        <taxon>Poaceae</taxon>
        <taxon>PACMAD clade</taxon>
        <taxon>Arundinoideae</taxon>
        <taxon>Arundineae</taxon>
        <taxon>Arundo</taxon>
    </lineage>
</organism>
<accession>A0A0A8ZAH4</accession>
<reference evidence="1" key="1">
    <citation type="submission" date="2014-09" db="EMBL/GenBank/DDBJ databases">
        <authorList>
            <person name="Magalhaes I.L.F."/>
            <person name="Oliveira U."/>
            <person name="Santos F.R."/>
            <person name="Vidigal T.H.D.A."/>
            <person name="Brescovit A.D."/>
            <person name="Santos A.J."/>
        </authorList>
    </citation>
    <scope>NUCLEOTIDE SEQUENCE</scope>
    <source>
        <tissue evidence="1">Shoot tissue taken approximately 20 cm above the soil surface</tissue>
    </source>
</reference>
<name>A0A0A8ZAH4_ARUDO</name>
<dbReference type="EMBL" id="GBRH01263252">
    <property type="protein sequence ID" value="JAD34643.1"/>
    <property type="molecule type" value="Transcribed_RNA"/>
</dbReference>
<proteinExistence type="predicted"/>
<evidence type="ECO:0000313" key="1">
    <source>
        <dbReference type="EMBL" id="JAD34643.1"/>
    </source>
</evidence>
<protein>
    <submittedName>
        <fullName evidence="1">Uncharacterized protein</fullName>
    </submittedName>
</protein>
<reference evidence="1" key="2">
    <citation type="journal article" date="2015" name="Data Brief">
        <title>Shoot transcriptome of the giant reed, Arundo donax.</title>
        <authorList>
            <person name="Barrero R.A."/>
            <person name="Guerrero F.D."/>
            <person name="Moolhuijzen P."/>
            <person name="Goolsby J.A."/>
            <person name="Tidwell J."/>
            <person name="Bellgard S.E."/>
            <person name="Bellgard M.I."/>
        </authorList>
    </citation>
    <scope>NUCLEOTIDE SEQUENCE</scope>
    <source>
        <tissue evidence="1">Shoot tissue taken approximately 20 cm above the soil surface</tissue>
    </source>
</reference>
<sequence>MWRTLKFCQEAQLS</sequence>